<proteinExistence type="predicted"/>
<dbReference type="OrthoDB" id="1854250at2"/>
<dbReference type="PROSITE" id="PS51704">
    <property type="entry name" value="GP_PDE"/>
    <property type="match status" value="1"/>
</dbReference>
<dbReference type="Pfam" id="PF03009">
    <property type="entry name" value="GDPD"/>
    <property type="match status" value="1"/>
</dbReference>
<evidence type="ECO:0000313" key="3">
    <source>
        <dbReference type="Proteomes" id="UP000198833"/>
    </source>
</evidence>
<sequence>MNLSYIQRSAQVFPFLIMAHRGFRGGNIIENTRQSTQLAFMAGADIIELDVCRSKDHIYYLFHSTQEAQLLGLDRHFHDLYSDEIEAVYQRNSIGLESNYKVERLEDYLAWFPKDKMINIDRSWWYWDDPQFFEIFKKYNVIDRCFLKNNLAGDGYDYLKALNKTNQKIAYLPIAHCQEDYYRVKDLKQIQLIGIEMILLNANTDLLDDKFIKELQANQQIILMDGEKLGKDKPFFFGREDDYSLFENPDQGWGQMYQLGANVIETDWPNFLYQYRQNMNK</sequence>
<dbReference type="InterPro" id="IPR017946">
    <property type="entry name" value="PLC-like_Pdiesterase_TIM-brl"/>
</dbReference>
<dbReference type="PANTHER" id="PTHR46211:SF1">
    <property type="entry name" value="GLYCEROPHOSPHODIESTER PHOSPHODIESTERASE, CYTOPLASMIC"/>
    <property type="match status" value="1"/>
</dbReference>
<dbReference type="CDD" id="cd08566">
    <property type="entry name" value="GDPD_AtGDE_like"/>
    <property type="match status" value="1"/>
</dbReference>
<dbReference type="GO" id="GO:0006629">
    <property type="term" value="P:lipid metabolic process"/>
    <property type="evidence" value="ECO:0007669"/>
    <property type="project" value="InterPro"/>
</dbReference>
<organism evidence="2 3">
    <name type="scientific">Ignavigranum ruoffiae</name>
    <dbReference type="NCBI Taxonomy" id="89093"/>
    <lineage>
        <taxon>Bacteria</taxon>
        <taxon>Bacillati</taxon>
        <taxon>Bacillota</taxon>
        <taxon>Bacilli</taxon>
        <taxon>Lactobacillales</taxon>
        <taxon>Aerococcaceae</taxon>
        <taxon>Ignavigranum</taxon>
    </lineage>
</organism>
<dbReference type="Proteomes" id="UP000198833">
    <property type="component" value="Unassembled WGS sequence"/>
</dbReference>
<dbReference type="PANTHER" id="PTHR46211">
    <property type="entry name" value="GLYCEROPHOSPHORYL DIESTER PHOSPHODIESTERASE"/>
    <property type="match status" value="1"/>
</dbReference>
<evidence type="ECO:0000259" key="1">
    <source>
        <dbReference type="PROSITE" id="PS51704"/>
    </source>
</evidence>
<gene>
    <name evidence="2" type="ORF">SAMN04488558_101197</name>
</gene>
<dbReference type="GO" id="GO:0008081">
    <property type="term" value="F:phosphoric diester hydrolase activity"/>
    <property type="evidence" value="ECO:0007669"/>
    <property type="project" value="InterPro"/>
</dbReference>
<protein>
    <submittedName>
        <fullName evidence="2">Glycerophosphoryl diester phosphodiesterase</fullName>
    </submittedName>
</protein>
<feature type="domain" description="GP-PDE" evidence="1">
    <location>
        <begin position="15"/>
        <end position="276"/>
    </location>
</feature>
<reference evidence="2 3" key="1">
    <citation type="submission" date="2016-10" db="EMBL/GenBank/DDBJ databases">
        <authorList>
            <person name="de Groot N.N."/>
        </authorList>
    </citation>
    <scope>NUCLEOTIDE SEQUENCE [LARGE SCALE GENOMIC DNA]</scope>
    <source>
        <strain evidence="2 3">DSM 15695</strain>
    </source>
</reference>
<keyword evidence="3" id="KW-1185">Reference proteome</keyword>
<dbReference type="InterPro" id="IPR030395">
    <property type="entry name" value="GP_PDE_dom"/>
</dbReference>
<accession>A0A1H8ZCE2</accession>
<dbReference type="Gene3D" id="3.20.20.190">
    <property type="entry name" value="Phosphatidylinositol (PI) phosphodiesterase"/>
    <property type="match status" value="1"/>
</dbReference>
<dbReference type="AlphaFoldDB" id="A0A1H8ZCE2"/>
<dbReference type="SUPFAM" id="SSF51695">
    <property type="entry name" value="PLC-like phosphodiesterases"/>
    <property type="match status" value="1"/>
</dbReference>
<dbReference type="EMBL" id="FOEN01000001">
    <property type="protein sequence ID" value="SEP61378.1"/>
    <property type="molecule type" value="Genomic_DNA"/>
</dbReference>
<dbReference type="RefSeq" id="WP_092569860.1">
    <property type="nucleotide sequence ID" value="NZ_CP096206.2"/>
</dbReference>
<name>A0A1H8ZCE2_9LACT</name>
<dbReference type="STRING" id="89093.SAMN04488558_101197"/>
<evidence type="ECO:0000313" key="2">
    <source>
        <dbReference type="EMBL" id="SEP61378.1"/>
    </source>
</evidence>